<evidence type="ECO:0000313" key="3">
    <source>
        <dbReference type="WBParaSite" id="GPUH_0002470401-mRNA-1"/>
    </source>
</evidence>
<dbReference type="WBParaSite" id="GPUH_0002470401-mRNA-1">
    <property type="protein sequence ID" value="GPUH_0002470401-mRNA-1"/>
    <property type="gene ID" value="GPUH_0002470401"/>
</dbReference>
<evidence type="ECO:0000313" key="1">
    <source>
        <dbReference type="EMBL" id="VDN43171.1"/>
    </source>
</evidence>
<name>A0A183EUN3_9BILA</name>
<gene>
    <name evidence="1" type="ORF">GPUH_LOCUS24675</name>
</gene>
<dbReference type="AlphaFoldDB" id="A0A183EUN3"/>
<keyword evidence="2" id="KW-1185">Reference proteome</keyword>
<reference evidence="1 2" key="2">
    <citation type="submission" date="2018-11" db="EMBL/GenBank/DDBJ databases">
        <authorList>
            <consortium name="Pathogen Informatics"/>
        </authorList>
    </citation>
    <scope>NUCLEOTIDE SEQUENCE [LARGE SCALE GENOMIC DNA]</scope>
</reference>
<accession>A0A183EUN3</accession>
<organism evidence="3">
    <name type="scientific">Gongylonema pulchrum</name>
    <dbReference type="NCBI Taxonomy" id="637853"/>
    <lineage>
        <taxon>Eukaryota</taxon>
        <taxon>Metazoa</taxon>
        <taxon>Ecdysozoa</taxon>
        <taxon>Nematoda</taxon>
        <taxon>Chromadorea</taxon>
        <taxon>Rhabditida</taxon>
        <taxon>Spirurina</taxon>
        <taxon>Spiruromorpha</taxon>
        <taxon>Spiruroidea</taxon>
        <taxon>Gongylonematidae</taxon>
        <taxon>Gongylonema</taxon>
    </lineage>
</organism>
<protein>
    <submittedName>
        <fullName evidence="3">40S ribosomal protein S12</fullName>
    </submittedName>
</protein>
<sequence length="71" mass="7925">MDEKHCRLVVMTCEKASRKAIDTLTRSANSIIRSIVDESSREDSVVWLAAQSLEKINSTSVTEMPYHISGV</sequence>
<dbReference type="EMBL" id="UYRT01102051">
    <property type="protein sequence ID" value="VDN43171.1"/>
    <property type="molecule type" value="Genomic_DNA"/>
</dbReference>
<evidence type="ECO:0000313" key="2">
    <source>
        <dbReference type="Proteomes" id="UP000271098"/>
    </source>
</evidence>
<proteinExistence type="predicted"/>
<reference evidence="3" key="1">
    <citation type="submission" date="2016-06" db="UniProtKB">
        <authorList>
            <consortium name="WormBaseParasite"/>
        </authorList>
    </citation>
    <scope>IDENTIFICATION</scope>
</reference>
<dbReference type="Proteomes" id="UP000271098">
    <property type="component" value="Unassembled WGS sequence"/>
</dbReference>